<keyword evidence="3" id="KW-1185">Reference proteome</keyword>
<reference evidence="2 3" key="1">
    <citation type="journal article" date="2017" name="Int. J. Syst. Evol. Microbiol.">
        <title>Jeotgalibaca porci sp. nov. and Jeotgalibaca arthritidis sp. nov., isolated from pigs, and emended description of the genus Jeotgalibaca.</title>
        <authorList>
            <person name="Zamora L."/>
            <person name="Perez-Sancho M."/>
            <person name="Dominguez L."/>
            <person name="Fernandez-Garayzabal J.F."/>
            <person name="Vela A.I."/>
        </authorList>
    </citation>
    <scope>NUCLEOTIDE SEQUENCE [LARGE SCALE GENOMIC DNA]</scope>
    <source>
        <strain evidence="2 3">CCUG 69148</strain>
    </source>
</reference>
<gene>
    <name evidence="2" type="ORF">G7058_00180</name>
</gene>
<accession>A0A6G7WE86</accession>
<dbReference type="Proteomes" id="UP000501830">
    <property type="component" value="Chromosome"/>
</dbReference>
<dbReference type="KEGG" id="jpo:G7058_00180"/>
<evidence type="ECO:0000313" key="3">
    <source>
        <dbReference type="Proteomes" id="UP000501830"/>
    </source>
</evidence>
<dbReference type="InterPro" id="IPR006528">
    <property type="entry name" value="Phage_head_morphogenesis_dom"/>
</dbReference>
<proteinExistence type="predicted"/>
<dbReference type="GeneID" id="94551670"/>
<dbReference type="Pfam" id="PF04233">
    <property type="entry name" value="Phage_Mu_F"/>
    <property type="match status" value="1"/>
</dbReference>
<evidence type="ECO:0000259" key="1">
    <source>
        <dbReference type="Pfam" id="PF04233"/>
    </source>
</evidence>
<feature type="domain" description="Phage head morphogenesis" evidence="1">
    <location>
        <begin position="208"/>
        <end position="293"/>
    </location>
</feature>
<evidence type="ECO:0000313" key="2">
    <source>
        <dbReference type="EMBL" id="QIK50615.1"/>
    </source>
</evidence>
<dbReference type="AlphaFoldDB" id="A0A6G7WE86"/>
<name>A0A6G7WE86_9LACT</name>
<dbReference type="RefSeq" id="WP_166061658.1">
    <property type="nucleotide sequence ID" value="NZ_CP049889.1"/>
</dbReference>
<dbReference type="EMBL" id="CP049889">
    <property type="protein sequence ID" value="QIK50615.1"/>
    <property type="molecule type" value="Genomic_DNA"/>
</dbReference>
<dbReference type="NCBIfam" id="TIGR01641">
    <property type="entry name" value="phageSPP1_gp7"/>
    <property type="match status" value="1"/>
</dbReference>
<sequence>MNKKERQLAYERERKAMNDLAMREFDRERAIEAIHKEHIETIQGQIDGFYMRYAGSEGLTRSEAMKRADQMDVTKFANKAKKAVKEKDFSPETNEWLKTYNLKMKVSRLELLKEELNWELIKMYDKDYQLISESLREEARLELERQAGILGDSVSGARQRIDGVVNSDFYGKNFSERIWSRTGLYQTTQKEVFKSLSQIYATMDGYRNERNRLMDKMQTTEYETMRLLRTENARIGSQMQVEAYKANEFTHFIYVAEPGACDICGPLDGKLFPIEDAQIGLNLKPLHPNCRCSSYGYIAMERLIDGEWVDEAAGENSTEPDTIKESPVLKRVRKSFESSEIKNVYGESTFNSVVENLNGIEDERVAMLFEKYVDKISFYETSVKGAAESNYSTVHMESSKFKATKFAKENEIFFHEMSHAIDNLGLRAIEGTKDYKTGKELSFKLGRKYVYKDEVITNYSGMEKFGLAKKIKTDLEDYIRGDTMTIQAFKKTLGKKPTEKEALRVWMDKVNKHEMKKHDNWNKFSEKIKKIAVEKPDVTPNISDIVEAVGGRGVAPFGHGHGGKAYWKIAGNKEAEFFAEVTSAAIRNKESFELIKEIFPNAVDTYFEIVEEMIKAGI</sequence>
<organism evidence="2 3">
    <name type="scientific">Jeotgalibaca porci</name>
    <dbReference type="NCBI Taxonomy" id="1868793"/>
    <lineage>
        <taxon>Bacteria</taxon>
        <taxon>Bacillati</taxon>
        <taxon>Bacillota</taxon>
        <taxon>Bacilli</taxon>
        <taxon>Lactobacillales</taxon>
        <taxon>Carnobacteriaceae</taxon>
        <taxon>Jeotgalibaca</taxon>
    </lineage>
</organism>
<protein>
    <submittedName>
        <fullName evidence="2">Minor capsid protein</fullName>
    </submittedName>
</protein>